<dbReference type="PANTHER" id="PTHR45266">
    <property type="entry name" value="OXALOACETATE DECARBOXYLASE ALPHA CHAIN"/>
    <property type="match status" value="1"/>
</dbReference>
<dbReference type="Gene3D" id="2.40.50.100">
    <property type="match status" value="1"/>
</dbReference>
<dbReference type="EMBL" id="BNJK01000001">
    <property type="protein sequence ID" value="GHO94342.1"/>
    <property type="molecule type" value="Genomic_DNA"/>
</dbReference>
<dbReference type="FunFam" id="2.40.50.100:FF:000003">
    <property type="entry name" value="Acetyl-CoA carboxylase biotin carboxyl carrier protein"/>
    <property type="match status" value="1"/>
</dbReference>
<sequence length="189" mass="20747">MSFLVTVQQQTYRVDTEENGQQQHITLDGTTHAIDWRHLAPLAADAKGHVGQGGRYSLLLAGKSYDILVRRITRPEQKDSQSYEIFVAGQRFEVKVEDERERLLANLAHTAVQSGEMTVQAPMPGLVIGTPVEQGTSVEAGQTVVILEAMKMENDLSAPISGTVKEVRVHQGQTVDQGEVLVVIESSKQ</sequence>
<dbReference type="AlphaFoldDB" id="A0A8J3N1N0"/>
<dbReference type="PROSITE" id="PS00188">
    <property type="entry name" value="BIOTIN"/>
    <property type="match status" value="1"/>
</dbReference>
<evidence type="ECO:0000259" key="2">
    <source>
        <dbReference type="PROSITE" id="PS50968"/>
    </source>
</evidence>
<comment type="caution">
    <text evidence="3">The sequence shown here is derived from an EMBL/GenBank/DDBJ whole genome shotgun (WGS) entry which is preliminary data.</text>
</comment>
<evidence type="ECO:0000256" key="1">
    <source>
        <dbReference type="ARBA" id="ARBA00023267"/>
    </source>
</evidence>
<evidence type="ECO:0000313" key="3">
    <source>
        <dbReference type="EMBL" id="GHO94342.1"/>
    </source>
</evidence>
<dbReference type="Proteomes" id="UP000597444">
    <property type="component" value="Unassembled WGS sequence"/>
</dbReference>
<organism evidence="3 4">
    <name type="scientific">Reticulibacter mediterranei</name>
    <dbReference type="NCBI Taxonomy" id="2778369"/>
    <lineage>
        <taxon>Bacteria</taxon>
        <taxon>Bacillati</taxon>
        <taxon>Chloroflexota</taxon>
        <taxon>Ktedonobacteria</taxon>
        <taxon>Ktedonobacterales</taxon>
        <taxon>Reticulibacteraceae</taxon>
        <taxon>Reticulibacter</taxon>
    </lineage>
</organism>
<dbReference type="RefSeq" id="WP_220205085.1">
    <property type="nucleotide sequence ID" value="NZ_BNJK01000001.1"/>
</dbReference>
<proteinExistence type="predicted"/>
<dbReference type="PANTHER" id="PTHR45266:SF3">
    <property type="entry name" value="OXALOACETATE DECARBOXYLASE ALPHA CHAIN"/>
    <property type="match status" value="1"/>
</dbReference>
<protein>
    <recommendedName>
        <fullName evidence="2">Lipoyl-binding domain-containing protein</fullName>
    </recommendedName>
</protein>
<keyword evidence="1" id="KW-0092">Biotin</keyword>
<dbReference type="InterPro" id="IPR000089">
    <property type="entry name" value="Biotin_lipoyl"/>
</dbReference>
<dbReference type="CDD" id="cd06850">
    <property type="entry name" value="biotinyl_domain"/>
    <property type="match status" value="1"/>
</dbReference>
<name>A0A8J3N1N0_9CHLR</name>
<accession>A0A8J3N1N0</accession>
<evidence type="ECO:0000313" key="4">
    <source>
        <dbReference type="Proteomes" id="UP000597444"/>
    </source>
</evidence>
<feature type="domain" description="Lipoyl-binding" evidence="2">
    <location>
        <begin position="109"/>
        <end position="185"/>
    </location>
</feature>
<dbReference type="PROSITE" id="PS50968">
    <property type="entry name" value="BIOTINYL_LIPOYL"/>
    <property type="match status" value="1"/>
</dbReference>
<reference evidence="3" key="1">
    <citation type="submission" date="2020-10" db="EMBL/GenBank/DDBJ databases">
        <title>Taxonomic study of unclassified bacteria belonging to the class Ktedonobacteria.</title>
        <authorList>
            <person name="Yabe S."/>
            <person name="Wang C.M."/>
            <person name="Zheng Y."/>
            <person name="Sakai Y."/>
            <person name="Cavaletti L."/>
            <person name="Monciardini P."/>
            <person name="Donadio S."/>
        </authorList>
    </citation>
    <scope>NUCLEOTIDE SEQUENCE</scope>
    <source>
        <strain evidence="3">ID150040</strain>
    </source>
</reference>
<dbReference type="InterPro" id="IPR001882">
    <property type="entry name" value="Biotin_BS"/>
</dbReference>
<dbReference type="InterPro" id="IPR011053">
    <property type="entry name" value="Single_hybrid_motif"/>
</dbReference>
<dbReference type="Pfam" id="PF00364">
    <property type="entry name" value="Biotin_lipoyl"/>
    <property type="match status" value="1"/>
</dbReference>
<dbReference type="SUPFAM" id="SSF51230">
    <property type="entry name" value="Single hybrid motif"/>
    <property type="match status" value="1"/>
</dbReference>
<keyword evidence="4" id="KW-1185">Reference proteome</keyword>
<gene>
    <name evidence="3" type="ORF">KSF_043900</name>
</gene>
<dbReference type="InterPro" id="IPR050709">
    <property type="entry name" value="Biotin_Carboxyl_Carrier/Decarb"/>
</dbReference>